<gene>
    <name evidence="2" type="ORF">PQO03_04955</name>
</gene>
<sequence>MSETDKKPGTSLPKQQLIWGNRPGLESGKVGTEAQIKKLTGF</sequence>
<name>A0ABY7VVR2_9BACT</name>
<dbReference type="RefSeq" id="WP_274151608.1">
    <property type="nucleotide sequence ID" value="NZ_CP117811.1"/>
</dbReference>
<accession>A0ABY7VVR2</accession>
<evidence type="ECO:0000256" key="1">
    <source>
        <dbReference type="SAM" id="MobiDB-lite"/>
    </source>
</evidence>
<keyword evidence="3" id="KW-1185">Reference proteome</keyword>
<reference evidence="2 3" key="1">
    <citation type="submission" date="2023-02" db="EMBL/GenBank/DDBJ databases">
        <title>Genome sequence of Lentisphaera profundi SAORIC-696.</title>
        <authorList>
            <person name="Kim e."/>
            <person name="Cho J.-C."/>
            <person name="Choi A."/>
            <person name="Kang I."/>
        </authorList>
    </citation>
    <scope>NUCLEOTIDE SEQUENCE [LARGE SCALE GENOMIC DNA]</scope>
    <source>
        <strain evidence="2 3">SAORIC-696</strain>
    </source>
</reference>
<protein>
    <submittedName>
        <fullName evidence="2">Uncharacterized protein</fullName>
    </submittedName>
</protein>
<evidence type="ECO:0000313" key="3">
    <source>
        <dbReference type="Proteomes" id="UP001214250"/>
    </source>
</evidence>
<dbReference type="EMBL" id="CP117811">
    <property type="protein sequence ID" value="WDE97300.1"/>
    <property type="molecule type" value="Genomic_DNA"/>
</dbReference>
<proteinExistence type="predicted"/>
<feature type="region of interest" description="Disordered" evidence="1">
    <location>
        <begin position="1"/>
        <end position="30"/>
    </location>
</feature>
<evidence type="ECO:0000313" key="2">
    <source>
        <dbReference type="EMBL" id="WDE97300.1"/>
    </source>
</evidence>
<dbReference type="Proteomes" id="UP001214250">
    <property type="component" value="Chromosome 1"/>
</dbReference>
<organism evidence="2 3">
    <name type="scientific">Lentisphaera profundi</name>
    <dbReference type="NCBI Taxonomy" id="1658616"/>
    <lineage>
        <taxon>Bacteria</taxon>
        <taxon>Pseudomonadati</taxon>
        <taxon>Lentisphaerota</taxon>
        <taxon>Lentisphaeria</taxon>
        <taxon>Lentisphaerales</taxon>
        <taxon>Lentisphaeraceae</taxon>
        <taxon>Lentisphaera</taxon>
    </lineage>
</organism>